<evidence type="ECO:0000313" key="2">
    <source>
        <dbReference type="EMBL" id="PTX06396.1"/>
    </source>
</evidence>
<sequence>MKKVFLLIALMATVFASNACAKKDDTKPQEQPNTLEQKLIGKWKHLFIVAQ</sequence>
<organism evidence="2 3">
    <name type="scientific">Capnocytophaga leadbetteri</name>
    <dbReference type="NCBI Taxonomy" id="327575"/>
    <lineage>
        <taxon>Bacteria</taxon>
        <taxon>Pseudomonadati</taxon>
        <taxon>Bacteroidota</taxon>
        <taxon>Flavobacteriia</taxon>
        <taxon>Flavobacteriales</taxon>
        <taxon>Flavobacteriaceae</taxon>
        <taxon>Capnocytophaga</taxon>
    </lineage>
</organism>
<accession>A0A2T5XTZ6</accession>
<dbReference type="Proteomes" id="UP000243985">
    <property type="component" value="Unassembled WGS sequence"/>
</dbReference>
<keyword evidence="1" id="KW-0732">Signal</keyword>
<feature type="signal peptide" evidence="1">
    <location>
        <begin position="1"/>
        <end position="21"/>
    </location>
</feature>
<dbReference type="RefSeq" id="WP_170069088.1">
    <property type="nucleotide sequence ID" value="NZ_CAUTHO010000026.1"/>
</dbReference>
<comment type="caution">
    <text evidence="2">The sequence shown here is derived from an EMBL/GenBank/DDBJ whole genome shotgun (WGS) entry which is preliminary data.</text>
</comment>
<dbReference type="EMBL" id="QBKG01000007">
    <property type="protein sequence ID" value="PTX06396.1"/>
    <property type="molecule type" value="Genomic_DNA"/>
</dbReference>
<evidence type="ECO:0000313" key="3">
    <source>
        <dbReference type="Proteomes" id="UP000243985"/>
    </source>
</evidence>
<dbReference type="GeneID" id="84581740"/>
<protein>
    <submittedName>
        <fullName evidence="2">Uncharacterized protein</fullName>
    </submittedName>
</protein>
<proteinExistence type="predicted"/>
<feature type="chain" id="PRO_5015599846" evidence="1">
    <location>
        <begin position="22"/>
        <end position="51"/>
    </location>
</feature>
<evidence type="ECO:0000256" key="1">
    <source>
        <dbReference type="SAM" id="SignalP"/>
    </source>
</evidence>
<gene>
    <name evidence="2" type="ORF">C8P65_10754</name>
</gene>
<dbReference type="AlphaFoldDB" id="A0A2T5XTZ6"/>
<name>A0A2T5XTZ6_9FLAO</name>
<reference evidence="2 3" key="1">
    <citation type="submission" date="2018-04" db="EMBL/GenBank/DDBJ databases">
        <title>Genomic Encyclopedia of Archaeal and Bacterial Type Strains, Phase II (KMG-II): from individual species to whole genera.</title>
        <authorList>
            <person name="Goeker M."/>
        </authorList>
    </citation>
    <scope>NUCLEOTIDE SEQUENCE [LARGE SCALE GENOMIC DNA]</scope>
    <source>
        <strain evidence="2 3">DSM 22902</strain>
    </source>
</reference>